<keyword evidence="2" id="KW-1185">Reference proteome</keyword>
<name>A0ACD3SQ80_9BURK</name>
<proteinExistence type="predicted"/>
<gene>
    <name evidence="1" type="ORF">MW7_006525</name>
</gene>
<sequence length="122" mass="14182">MTIRLKRAYDPPAASDGYRVLVDRLWPRGLTKEEAHIDLWLKDVAPSTELRKWYNHDPARWTEFGERYAAELREREAAVDQLAALVRERAVTLVYATKDTAHCHPLVLKTFLEHRKRGKSGD</sequence>
<evidence type="ECO:0000313" key="1">
    <source>
        <dbReference type="EMBL" id="TMS58390.1"/>
    </source>
</evidence>
<dbReference type="Proteomes" id="UP000004277">
    <property type="component" value="Unassembled WGS sequence"/>
</dbReference>
<comment type="caution">
    <text evidence="1">The sequence shown here is derived from an EMBL/GenBank/DDBJ whole genome shotgun (WGS) entry which is preliminary data.</text>
</comment>
<dbReference type="EMBL" id="AKCV02000015">
    <property type="protein sequence ID" value="TMS58390.1"/>
    <property type="molecule type" value="Genomic_DNA"/>
</dbReference>
<protein>
    <submittedName>
        <fullName evidence="1">DUF488 domain-containing protein</fullName>
    </submittedName>
</protein>
<organism evidence="1 2">
    <name type="scientific">Imbroritus primus</name>
    <dbReference type="NCBI Taxonomy" id="3058603"/>
    <lineage>
        <taxon>Bacteria</taxon>
        <taxon>Pseudomonadati</taxon>
        <taxon>Pseudomonadota</taxon>
        <taxon>Betaproteobacteria</taxon>
        <taxon>Burkholderiales</taxon>
        <taxon>Burkholderiaceae</taxon>
        <taxon>Imbroritus</taxon>
    </lineage>
</organism>
<accession>A0ACD3SQ80</accession>
<evidence type="ECO:0000313" key="2">
    <source>
        <dbReference type="Proteomes" id="UP000004277"/>
    </source>
</evidence>
<reference evidence="1" key="1">
    <citation type="submission" date="2019-05" db="EMBL/GenBank/DDBJ databases">
        <title>Revised genome assembly of Burkholderiaceae (previously Ralstonia) sp. PBA.</title>
        <authorList>
            <person name="Gan H.M."/>
        </authorList>
    </citation>
    <scope>NUCLEOTIDE SEQUENCE</scope>
    <source>
        <strain evidence="1">PBA</strain>
    </source>
</reference>